<dbReference type="EMBL" id="JBHXIJ010000036">
    <property type="protein sequence ID" value="MFD5098916.1"/>
    <property type="molecule type" value="Genomic_DNA"/>
</dbReference>
<dbReference type="InterPro" id="IPR027417">
    <property type="entry name" value="P-loop_NTPase"/>
</dbReference>
<dbReference type="Proteomes" id="UP001598448">
    <property type="component" value="Unassembled WGS sequence"/>
</dbReference>
<dbReference type="SUPFAM" id="SSF52540">
    <property type="entry name" value="P-loop containing nucleoside triphosphate hydrolases"/>
    <property type="match status" value="1"/>
</dbReference>
<accession>A0ABW6FGX4</accession>
<dbReference type="RefSeq" id="WP_386710659.1">
    <property type="nucleotide sequence ID" value="NZ_JBHXIJ010000036.1"/>
</dbReference>
<reference evidence="1 2" key="1">
    <citation type="submission" date="2024-09" db="EMBL/GenBank/DDBJ databases">
        <title>The Natural Products Discovery Center: Release of the First 8490 Sequenced Strains for Exploring Actinobacteria Biosynthetic Diversity.</title>
        <authorList>
            <person name="Kalkreuter E."/>
            <person name="Kautsar S.A."/>
            <person name="Yang D."/>
            <person name="Bader C.D."/>
            <person name="Teijaro C.N."/>
            <person name="Fluegel L."/>
            <person name="Davis C.M."/>
            <person name="Simpson J.R."/>
            <person name="Lauterbach L."/>
            <person name="Steele A.D."/>
            <person name="Gui C."/>
            <person name="Meng S."/>
            <person name="Li G."/>
            <person name="Viehrig K."/>
            <person name="Ye F."/>
            <person name="Su P."/>
            <person name="Kiefer A.F."/>
            <person name="Nichols A."/>
            <person name="Cepeda A.J."/>
            <person name="Yan W."/>
            <person name="Fan B."/>
            <person name="Jiang Y."/>
            <person name="Adhikari A."/>
            <person name="Zheng C.-J."/>
            <person name="Schuster L."/>
            <person name="Cowan T.M."/>
            <person name="Smanski M.J."/>
            <person name="Chevrette M.G."/>
            <person name="De Carvalho L.P.S."/>
            <person name="Shen B."/>
        </authorList>
    </citation>
    <scope>NUCLEOTIDE SEQUENCE [LARGE SCALE GENOMIC DNA]</scope>
    <source>
        <strain evidence="1 2">NPDC058348</strain>
    </source>
</reference>
<evidence type="ECO:0000313" key="2">
    <source>
        <dbReference type="Proteomes" id="UP001598448"/>
    </source>
</evidence>
<proteinExistence type="predicted"/>
<gene>
    <name evidence="1" type="ORF">ACFWJN_08095</name>
</gene>
<sequence>MAGRDLRALFSTNDRGLQAVEAFTNRQLQWELVAAALAEHLRLITEPGFAVEDLERPRHNVMVFHGVGGIGKTTLSRKLEAALAGADQRPAQWGEPSWSGQRILPVRIDMARSAGTSFEDVVLTIRGALAELGRPLPAFDIALRRYWETQHPGESLEEYLRRGGLAGRFGKAMPQQMQSALADVAQALLLPGTVGTAAGALVGSLTRALRERRQTVRALAGCARLADLLEAEPDLEALSFYPHLLAWELAQLPKDKRVLPVILLDTFEDVGDRTHRDLERLIQRVVWLMPNCFFVVTGRSRLQWADAALQGQLDYTGPTAWPGLALPAAVPAARAARPSHGHGRQVLVGDFSPEDCDDHLARRLTRDGAPLISEEIRRVITDRSHGLPLYLDLSVMRFLEIRRTGRTPQPADFDHDFPALIARTLSDLTADERHVLRSVALLDAFDLNLATAAAGLPHEAPALRLIERPFVRENVFGLWPYHLHGLIRSTVRGADDQADDRWSARDWDQAAQRALTALGEQWNAHAGRDRMLLVDCLRQGLALARDFRLDLGWLSEAAWAYVSDSVWEPLAPPVRNDGDGDGGMATAADALVELLATLARRQHEHRSITASRLAAVTHTELLPADLHEMAVYYLAKVQRDIGDSAGSRHGMQLVADGQGRLAPAARRGLAHLARLAGDFPTAYDVAQTLGWEGRQHRVEGDVYWPHGDMDRAAAAYTAARDQAEQHGIAGERATSQAQRAFVLAFTDPDAADDELHLADQLLTGLELRATTLTTKIAALVREAGAISSLEPVRLLRAEISDAGLTAAQGVLELALCFHHAVQNDHEKISAAMSRLRDLTRSGDYAYYVDIAQFMADMPLDQASGVRWLDSEQHTRNRWRGLVTARQAHLPARR</sequence>
<comment type="caution">
    <text evidence="1">The sequence shown here is derived from an EMBL/GenBank/DDBJ whole genome shotgun (WGS) entry which is preliminary data.</text>
</comment>
<keyword evidence="2" id="KW-1185">Reference proteome</keyword>
<protein>
    <submittedName>
        <fullName evidence="1">ATP/GTP-binding protein</fullName>
    </submittedName>
</protein>
<organism evidence="1 2">
    <name type="scientific">Streptomyces albidochromogenes</name>
    <dbReference type="NCBI Taxonomy" id="329524"/>
    <lineage>
        <taxon>Bacteria</taxon>
        <taxon>Bacillati</taxon>
        <taxon>Actinomycetota</taxon>
        <taxon>Actinomycetes</taxon>
        <taxon>Kitasatosporales</taxon>
        <taxon>Streptomycetaceae</taxon>
        <taxon>Streptomyces</taxon>
    </lineage>
</organism>
<evidence type="ECO:0000313" key="1">
    <source>
        <dbReference type="EMBL" id="MFD5098916.1"/>
    </source>
</evidence>
<name>A0ABW6FGX4_9ACTN</name>